<organism evidence="5 7">
    <name type="scientific">Lactobacillus crispatus</name>
    <dbReference type="NCBI Taxonomy" id="47770"/>
    <lineage>
        <taxon>Bacteria</taxon>
        <taxon>Bacillati</taxon>
        <taxon>Bacillota</taxon>
        <taxon>Bacilli</taxon>
        <taxon>Lactobacillales</taxon>
        <taxon>Lactobacillaceae</taxon>
        <taxon>Lactobacillus</taxon>
    </lineage>
</organism>
<dbReference type="SMART" id="SM00966">
    <property type="entry name" value="SpoVT_AbrB"/>
    <property type="match status" value="1"/>
</dbReference>
<dbReference type="Proteomes" id="UP001434419">
    <property type="component" value="Unassembled WGS sequence"/>
</dbReference>
<feature type="compositionally biased region" description="Basic and acidic residues" evidence="1">
    <location>
        <begin position="73"/>
        <end position="83"/>
    </location>
</feature>
<evidence type="ECO:0000313" key="4">
    <source>
        <dbReference type="EMBL" id="PLT10749.1"/>
    </source>
</evidence>
<dbReference type="Proteomes" id="UP000235119">
    <property type="component" value="Unassembled WGS sequence"/>
</dbReference>
<protein>
    <submittedName>
        <fullName evidence="5">AbrB/MazE/SpoVT family DNA-binding domain-containing protein</fullName>
    </submittedName>
</protein>
<feature type="region of interest" description="Disordered" evidence="1">
    <location>
        <begin position="73"/>
        <end position="93"/>
    </location>
</feature>
<evidence type="ECO:0000313" key="8">
    <source>
        <dbReference type="Proteomes" id="UP001434419"/>
    </source>
</evidence>
<evidence type="ECO:0000313" key="3">
    <source>
        <dbReference type="EMBL" id="MES5148960.1"/>
    </source>
</evidence>
<evidence type="ECO:0000313" key="5">
    <source>
        <dbReference type="EMBL" id="RXF53680.1"/>
    </source>
</evidence>
<accession>A0A135ZED1</accession>
<dbReference type="Gene3D" id="2.10.260.10">
    <property type="match status" value="1"/>
</dbReference>
<proteinExistence type="predicted"/>
<name>A0A135ZED1_9LACO</name>
<sequence length="93" mass="10787">MCNVELKQWGNSLAVRLPKTILSKAGINELPTKFDVTVNKNNEIVLKKQKEPESLKELFKGFDYKKYWSDWEKENPGKSKEEDWGGPVGREVF</sequence>
<evidence type="ECO:0000313" key="7">
    <source>
        <dbReference type="Proteomes" id="UP000289808"/>
    </source>
</evidence>
<comment type="caution">
    <text evidence="5">The sequence shown here is derived from an EMBL/GenBank/DDBJ whole genome shotgun (WGS) entry which is preliminary data.</text>
</comment>
<dbReference type="Proteomes" id="UP000289808">
    <property type="component" value="Unassembled WGS sequence"/>
</dbReference>
<evidence type="ECO:0000259" key="2">
    <source>
        <dbReference type="SMART" id="SM00966"/>
    </source>
</evidence>
<reference evidence="3" key="3">
    <citation type="submission" date="2024-06" db="EMBL/GenBank/DDBJ databases">
        <title>Vaginal Lactobacillus fatty acid response mechanisms reveal a metabolite-targeted strategy for bacterial vaginosis treatment.</title>
        <authorList>
            <person name="Zhu M."/>
            <person name="Blainey P.C."/>
            <person name="Bloom S.M."/>
            <person name="Kwon D.S."/>
        </authorList>
    </citation>
    <scope>NUCLEOTIDE SEQUENCE</scope>
    <source>
        <strain evidence="3">194_F1_1</strain>
    </source>
</reference>
<dbReference type="SUPFAM" id="SSF89447">
    <property type="entry name" value="AbrB/MazE/MraZ-like"/>
    <property type="match status" value="1"/>
</dbReference>
<keyword evidence="5" id="KW-0238">DNA-binding</keyword>
<evidence type="ECO:0000256" key="1">
    <source>
        <dbReference type="SAM" id="MobiDB-lite"/>
    </source>
</evidence>
<gene>
    <name evidence="3" type="ORF">ABVC42_03320</name>
    <name evidence="4" type="ORF">CYJ79_08720</name>
    <name evidence="5" type="ORF">ERD32_12365</name>
</gene>
<dbReference type="InterPro" id="IPR007159">
    <property type="entry name" value="SpoVT-AbrB_dom"/>
</dbReference>
<dbReference type="GO" id="GO:0003677">
    <property type="term" value="F:DNA binding"/>
    <property type="evidence" value="ECO:0007669"/>
    <property type="project" value="UniProtKB-KW"/>
</dbReference>
<evidence type="ECO:0000313" key="6">
    <source>
        <dbReference type="Proteomes" id="UP000235119"/>
    </source>
</evidence>
<dbReference type="EMBL" id="SCLX01000145">
    <property type="protein sequence ID" value="RXF53680.1"/>
    <property type="molecule type" value="Genomic_DNA"/>
</dbReference>
<reference evidence="5 7" key="2">
    <citation type="submission" date="2019-01" db="EMBL/GenBank/DDBJ databases">
        <title>The genome sequence of Lactobacillus crispatus L49.</title>
        <authorList>
            <person name="Zhong J."/>
            <person name="Zhang J."/>
        </authorList>
    </citation>
    <scope>NUCLEOTIDE SEQUENCE [LARGE SCALE GENOMIC DNA]</scope>
    <source>
        <strain evidence="5 7">L49</strain>
    </source>
</reference>
<reference evidence="4 6" key="1">
    <citation type="submission" date="2017-12" db="EMBL/GenBank/DDBJ databases">
        <title>Phylogenetic diversity of female urinary microbiome.</title>
        <authorList>
            <person name="Thomas-White K."/>
            <person name="Wolfe A.J."/>
        </authorList>
    </citation>
    <scope>NUCLEOTIDE SEQUENCE [LARGE SCALE GENOMIC DNA]</scope>
    <source>
        <strain evidence="4 6">UMB0085</strain>
    </source>
</reference>
<dbReference type="RefSeq" id="WP_005728729.1">
    <property type="nucleotide sequence ID" value="NZ_CAZZQD010000001.1"/>
</dbReference>
<keyword evidence="8" id="KW-1185">Reference proteome</keyword>
<dbReference type="EMBL" id="PKIW01000046">
    <property type="protein sequence ID" value="PLT10749.1"/>
    <property type="molecule type" value="Genomic_DNA"/>
</dbReference>
<dbReference type="AlphaFoldDB" id="A0A135ZED1"/>
<feature type="domain" description="SpoVT-AbrB" evidence="2">
    <location>
        <begin position="7"/>
        <end position="54"/>
    </location>
</feature>
<dbReference type="InterPro" id="IPR037914">
    <property type="entry name" value="SpoVT-AbrB_sf"/>
</dbReference>
<dbReference type="EMBL" id="JBETVU010000012">
    <property type="protein sequence ID" value="MES5148960.1"/>
    <property type="molecule type" value="Genomic_DNA"/>
</dbReference>
<dbReference type="Pfam" id="PF04014">
    <property type="entry name" value="MazE_antitoxin"/>
    <property type="match status" value="1"/>
</dbReference>